<evidence type="ECO:0000313" key="2">
    <source>
        <dbReference type="EnsemblMetazoa" id="XP_030830399"/>
    </source>
</evidence>
<organism evidence="2 3">
    <name type="scientific">Strongylocentrotus purpuratus</name>
    <name type="common">Purple sea urchin</name>
    <dbReference type="NCBI Taxonomy" id="7668"/>
    <lineage>
        <taxon>Eukaryota</taxon>
        <taxon>Metazoa</taxon>
        <taxon>Echinodermata</taxon>
        <taxon>Eleutherozoa</taxon>
        <taxon>Echinozoa</taxon>
        <taxon>Echinoidea</taxon>
        <taxon>Euechinoidea</taxon>
        <taxon>Echinacea</taxon>
        <taxon>Camarodonta</taxon>
        <taxon>Echinidea</taxon>
        <taxon>Strongylocentrotidae</taxon>
        <taxon>Strongylocentrotus</taxon>
    </lineage>
</organism>
<feature type="region of interest" description="Disordered" evidence="1">
    <location>
        <begin position="548"/>
        <end position="582"/>
    </location>
</feature>
<feature type="region of interest" description="Disordered" evidence="1">
    <location>
        <begin position="381"/>
        <end position="465"/>
    </location>
</feature>
<dbReference type="RefSeq" id="XP_030830399.1">
    <property type="nucleotide sequence ID" value="XM_030974539.1"/>
</dbReference>
<reference evidence="2" key="2">
    <citation type="submission" date="2021-01" db="UniProtKB">
        <authorList>
            <consortium name="EnsemblMetazoa"/>
        </authorList>
    </citation>
    <scope>IDENTIFICATION</scope>
</reference>
<dbReference type="KEGG" id="spu:105439882"/>
<feature type="region of interest" description="Disordered" evidence="1">
    <location>
        <begin position="212"/>
        <end position="262"/>
    </location>
</feature>
<evidence type="ECO:0008006" key="4">
    <source>
        <dbReference type="Google" id="ProtNLM"/>
    </source>
</evidence>
<dbReference type="InterPro" id="IPR035914">
    <property type="entry name" value="Sperma_CUB_dom_sf"/>
</dbReference>
<dbReference type="EnsemblMetazoa" id="XM_030974539">
    <property type="protein sequence ID" value="XP_030830399"/>
    <property type="gene ID" value="LOC105439882"/>
</dbReference>
<dbReference type="SUPFAM" id="SSF49854">
    <property type="entry name" value="Spermadhesin, CUB domain"/>
    <property type="match status" value="1"/>
</dbReference>
<evidence type="ECO:0000313" key="3">
    <source>
        <dbReference type="Proteomes" id="UP000007110"/>
    </source>
</evidence>
<feature type="region of interest" description="Disordered" evidence="1">
    <location>
        <begin position="686"/>
        <end position="708"/>
    </location>
</feature>
<feature type="compositionally biased region" description="Polar residues" evidence="1">
    <location>
        <begin position="698"/>
        <end position="708"/>
    </location>
</feature>
<proteinExistence type="predicted"/>
<feature type="compositionally biased region" description="Basic and acidic residues" evidence="1">
    <location>
        <begin position="248"/>
        <end position="258"/>
    </location>
</feature>
<feature type="compositionally biased region" description="Polar residues" evidence="1">
    <location>
        <begin position="431"/>
        <end position="445"/>
    </location>
</feature>
<reference evidence="3" key="1">
    <citation type="submission" date="2015-02" db="EMBL/GenBank/DDBJ databases">
        <title>Genome sequencing for Strongylocentrotus purpuratus.</title>
        <authorList>
            <person name="Murali S."/>
            <person name="Liu Y."/>
            <person name="Vee V."/>
            <person name="English A."/>
            <person name="Wang M."/>
            <person name="Skinner E."/>
            <person name="Han Y."/>
            <person name="Muzny D.M."/>
            <person name="Worley K.C."/>
            <person name="Gibbs R.A."/>
        </authorList>
    </citation>
    <scope>NUCLEOTIDE SEQUENCE</scope>
</reference>
<dbReference type="OMA" id="SYCEIDD"/>
<keyword evidence="3" id="KW-1185">Reference proteome</keyword>
<dbReference type="GeneID" id="105439882"/>
<dbReference type="Proteomes" id="UP000007110">
    <property type="component" value="Unassembled WGS sequence"/>
</dbReference>
<evidence type="ECO:0000256" key="1">
    <source>
        <dbReference type="SAM" id="MobiDB-lite"/>
    </source>
</evidence>
<dbReference type="OrthoDB" id="10467609at2759"/>
<protein>
    <recommendedName>
        <fullName evidence="4">CUB domain-containing protein</fullName>
    </recommendedName>
</protein>
<name>A0A7M7N3F9_STRPU</name>
<dbReference type="InParanoid" id="A0A7M7N3F9"/>
<dbReference type="AlphaFoldDB" id="A0A7M7N3F9"/>
<accession>A0A7M7N3F9</accession>
<sequence>MSVRLESCSFMNNMNDLADFVLVKFLTVHLQGGDRLAFYNKIGEGSFSQRLLTVSRRINPPPPHLISPGQQLLITLSHNSHQTDEESFVLNATLVEDKASALKIGPGETRNMTSPSYPENYPRCTFSFNTIEAPIGCRLKYHVLDHNIAPGDTLCISERKRAVNTEDCDVRIGAIRTLSGNFASLWFSSGLSSTWKGFFVSFTSIGETDSTPCIRPSRGLTPAPRDQDSNTASKPTRKKRANQNSDRGTSEDTSHDQTDTATTAPPPWYTYPLLHLGGVLLAVMVIGVFLNQLIRHLMDLCCQRKDVTMTTTSVEHRSCSRSKSRCCPSWKLADRRSSYVVNKLGSSFDDLVHATRTLDNSLGHTGNEETDYITMGKIRTSRVPPQRNPSAVSETSRRDIKTPGTEGWTIAGTNRHAPDRGLVKQNGVPEATTNSDDPYQQSHDFVSTRRGDGKPAPTLHRKSQSSLLEGDTYITGTFVSPVSPGLNAPNLTVFKQPPVSHVRLRDKTFNSKAALNKRASISMFDLTCNDLEDDVGLDTQLSLEYHRDGQNTSATVERRGYNPRTEASLTRRRENDQLLSSSTDSLSLTYADDRGQCYSPIEQDDRYSSAMAKFDVLCSSLQAEAEGLNPDLTAYANLPPVNRKRFVAARRPDRAKPKYLNVSKVVRAVSTSAHDLTVSSNCTDIDDGTKNHPVDNLGLSNTTSQAPPKSNLLSTFLRNPVSMKRSVTTSGDVQTTRDKDREVSAYRSYCEIDDIEPGCGMEYLGNPNDPQGYNLTNIRLDNKLE</sequence>